<name>A0A182J046_ANOAO</name>
<sequence>MANLLQRHVHAVHLPEDETPQVAVVGALRAHDQILVRTDEPIDRVTHQHEPHHGRFGVPGRVPPDLLDVCPRWHGIVHTRQCLQVTRRVRQLLVRHAGPPIELIHPGRRRHLADRTPEQSESWLQEVVVERLLLLLLLLLPTLRRNV</sequence>
<proteinExistence type="predicted"/>
<dbReference type="VEuPathDB" id="VectorBase:AATE008800"/>
<organism evidence="1">
    <name type="scientific">Anopheles atroparvus</name>
    <name type="common">European mosquito</name>
    <dbReference type="NCBI Taxonomy" id="41427"/>
    <lineage>
        <taxon>Eukaryota</taxon>
        <taxon>Metazoa</taxon>
        <taxon>Ecdysozoa</taxon>
        <taxon>Arthropoda</taxon>
        <taxon>Hexapoda</taxon>
        <taxon>Insecta</taxon>
        <taxon>Pterygota</taxon>
        <taxon>Neoptera</taxon>
        <taxon>Endopterygota</taxon>
        <taxon>Diptera</taxon>
        <taxon>Nematocera</taxon>
        <taxon>Culicoidea</taxon>
        <taxon>Culicidae</taxon>
        <taxon>Anophelinae</taxon>
        <taxon>Anopheles</taxon>
    </lineage>
</organism>
<reference evidence="1" key="1">
    <citation type="submission" date="2022-08" db="UniProtKB">
        <authorList>
            <consortium name="EnsemblMetazoa"/>
        </authorList>
    </citation>
    <scope>IDENTIFICATION</scope>
    <source>
        <strain evidence="1">EBRO</strain>
    </source>
</reference>
<evidence type="ECO:0000313" key="1">
    <source>
        <dbReference type="EnsemblMetazoa" id="AATE008800-PA.1"/>
    </source>
</evidence>
<dbReference type="EnsemblMetazoa" id="AATE008800-RA">
    <property type="protein sequence ID" value="AATE008800-PA.1"/>
    <property type="gene ID" value="AATE008800"/>
</dbReference>
<dbReference type="AlphaFoldDB" id="A0A182J046"/>
<protein>
    <submittedName>
        <fullName evidence="1">Uncharacterized protein</fullName>
    </submittedName>
</protein>
<accession>A0A182J046</accession>